<evidence type="ECO:0000313" key="2">
    <source>
        <dbReference type="Proteomes" id="UP000094469"/>
    </source>
</evidence>
<name>A0A1E5HBT5_9ENTE</name>
<dbReference type="Proteomes" id="UP000094469">
    <property type="component" value="Unassembled WGS sequence"/>
</dbReference>
<dbReference type="AlphaFoldDB" id="A0A1E5HBT5"/>
<dbReference type="EMBL" id="MIKC01000023">
    <property type="protein sequence ID" value="OEG22286.1"/>
    <property type="molecule type" value="Genomic_DNA"/>
</dbReference>
<gene>
    <name evidence="1" type="ORF">BCR24_03915</name>
</gene>
<keyword evidence="2" id="KW-1185">Reference proteome</keyword>
<proteinExistence type="predicted"/>
<dbReference type="SUPFAM" id="SSF49785">
    <property type="entry name" value="Galactose-binding domain-like"/>
    <property type="match status" value="1"/>
</dbReference>
<evidence type="ECO:0000313" key="1">
    <source>
        <dbReference type="EMBL" id="OEG22286.1"/>
    </source>
</evidence>
<reference evidence="2" key="1">
    <citation type="submission" date="2016-09" db="EMBL/GenBank/DDBJ databases">
        <authorList>
            <person name="Gulvik C.A."/>
        </authorList>
    </citation>
    <scope>NUCLEOTIDE SEQUENCE [LARGE SCALE GENOMIC DNA]</scope>
    <source>
        <strain evidence="2">LMG 26676</strain>
    </source>
</reference>
<comment type="caution">
    <text evidence="1">The sequence shown here is derived from an EMBL/GenBank/DDBJ whole genome shotgun (WGS) entry which is preliminary data.</text>
</comment>
<dbReference type="Gene3D" id="2.60.120.260">
    <property type="entry name" value="Galactose-binding domain-like"/>
    <property type="match status" value="1"/>
</dbReference>
<protein>
    <recommendedName>
        <fullName evidence="3">Carbohydrate-binding protein</fullName>
    </recommendedName>
</protein>
<sequence>MIKIELKNKENQLIVGRIDHEKEQQSYTATGEEMAVLAIKEYPYKAGDRIVVTTEGKEQYFIVQLDETLPPTLIYLPERTWEYLIPLTEAARKASVETAFHSKRHYLMVRKAYAFEIENYQNLSCNAHDQKEQSGGFPHASANVETRDDAVFFAKNAIDGKYGNLSHGSYPFASWGINQQKDAALTIEFGRQVEVDWIRLLLRADYPHDSYWTEVTLAFSDGEEIVMKTTNATTFQEIRFAFKETSCLTIKNMKKADDRSPFPALTQVEVFGKNK</sequence>
<dbReference type="STRING" id="1131292.BCR24_03915"/>
<accession>A0A1E5HBT5</accession>
<dbReference type="InterPro" id="IPR008979">
    <property type="entry name" value="Galactose-bd-like_sf"/>
</dbReference>
<dbReference type="RefSeq" id="WP_069640395.1">
    <property type="nucleotide sequence ID" value="NZ_JAFBEZ010000009.1"/>
</dbReference>
<organism evidence="1 2">
    <name type="scientific">Enterococcus ureilyticus</name>
    <dbReference type="NCBI Taxonomy" id="1131292"/>
    <lineage>
        <taxon>Bacteria</taxon>
        <taxon>Bacillati</taxon>
        <taxon>Bacillota</taxon>
        <taxon>Bacilli</taxon>
        <taxon>Lactobacillales</taxon>
        <taxon>Enterococcaceae</taxon>
        <taxon>Enterococcus</taxon>
    </lineage>
</organism>
<dbReference type="OrthoDB" id="5674083at2"/>
<evidence type="ECO:0008006" key="3">
    <source>
        <dbReference type="Google" id="ProtNLM"/>
    </source>
</evidence>